<dbReference type="Pfam" id="PF04972">
    <property type="entry name" value="BON"/>
    <property type="match status" value="1"/>
</dbReference>
<evidence type="ECO:0000256" key="1">
    <source>
        <dbReference type="SAM" id="MobiDB-lite"/>
    </source>
</evidence>
<dbReference type="PANTHER" id="PTHR34606:SF15">
    <property type="entry name" value="BON DOMAIN-CONTAINING PROTEIN"/>
    <property type="match status" value="1"/>
</dbReference>
<evidence type="ECO:0000313" key="3">
    <source>
        <dbReference type="EMBL" id="PCE33072.1"/>
    </source>
</evidence>
<dbReference type="Proteomes" id="UP000217994">
    <property type="component" value="Unassembled WGS sequence"/>
</dbReference>
<reference evidence="3 4" key="1">
    <citation type="submission" date="2017-01" db="EMBL/GenBank/DDBJ databases">
        <title>Whole-Genome Shotgun Sequencing of Two beta-Proteobacterial Species in Search of the Bulgecin Biosynthetic Cluster.</title>
        <authorList>
            <person name="Horsman M.E."/>
            <person name="Marous D.R."/>
            <person name="Li R."/>
            <person name="Oliver R.A."/>
            <person name="Byun B."/>
            <person name="Emrich S.J."/>
            <person name="Boggess B."/>
            <person name="Townsend C.A."/>
            <person name="Mobashery S."/>
        </authorList>
    </citation>
    <scope>NUCLEOTIDE SEQUENCE [LARGE SCALE GENOMIC DNA]</scope>
    <source>
        <strain evidence="3 4">ATCC 31433</strain>
    </source>
</reference>
<dbReference type="SMART" id="SM00749">
    <property type="entry name" value="BON"/>
    <property type="match status" value="1"/>
</dbReference>
<protein>
    <submittedName>
        <fullName evidence="3">Transporter</fullName>
    </submittedName>
</protein>
<organism evidence="3 4">
    <name type="scientific">Burkholderia ubonensis subsp. mesacidophila</name>
    <dbReference type="NCBI Taxonomy" id="265293"/>
    <lineage>
        <taxon>Bacteria</taxon>
        <taxon>Pseudomonadati</taxon>
        <taxon>Pseudomonadota</taxon>
        <taxon>Betaproteobacteria</taxon>
        <taxon>Burkholderiales</taxon>
        <taxon>Burkholderiaceae</taxon>
        <taxon>Burkholderia</taxon>
        <taxon>Burkholderia cepacia complex</taxon>
    </lineage>
</organism>
<evidence type="ECO:0000313" key="4">
    <source>
        <dbReference type="Proteomes" id="UP000217994"/>
    </source>
</evidence>
<name>A0A2A4FK70_9BURK</name>
<dbReference type="EMBL" id="MTZU01000021">
    <property type="protein sequence ID" value="PCE33072.1"/>
    <property type="molecule type" value="Genomic_DNA"/>
</dbReference>
<gene>
    <name evidence="3" type="ORF">BZL54_06930</name>
</gene>
<feature type="region of interest" description="Disordered" evidence="1">
    <location>
        <begin position="28"/>
        <end position="48"/>
    </location>
</feature>
<dbReference type="AlphaFoldDB" id="A0A2A4FK70"/>
<dbReference type="InterPro" id="IPR007055">
    <property type="entry name" value="BON_dom"/>
</dbReference>
<evidence type="ECO:0000259" key="2">
    <source>
        <dbReference type="PROSITE" id="PS50914"/>
    </source>
</evidence>
<sequence>MLAGALGSAAAFAPVHAQPGDAGLAASAAEAASASLTPKQRKTADRKLMRRVSAALARTRGLNATRILVRVRDGSVTLAGSVADTSQASLAAVVAKRVDGVVSVTSQLRIDDQPL</sequence>
<dbReference type="PANTHER" id="PTHR34606">
    <property type="entry name" value="BON DOMAIN-CONTAINING PROTEIN"/>
    <property type="match status" value="1"/>
</dbReference>
<dbReference type="PROSITE" id="PS50914">
    <property type="entry name" value="BON"/>
    <property type="match status" value="1"/>
</dbReference>
<comment type="caution">
    <text evidence="3">The sequence shown here is derived from an EMBL/GenBank/DDBJ whole genome shotgun (WGS) entry which is preliminary data.</text>
</comment>
<accession>A0A2A4FK70</accession>
<feature type="domain" description="BON" evidence="2">
    <location>
        <begin position="44"/>
        <end position="112"/>
    </location>
</feature>
<dbReference type="Gene3D" id="3.30.1340.30">
    <property type="match status" value="1"/>
</dbReference>
<dbReference type="InterPro" id="IPR051686">
    <property type="entry name" value="Lipoprotein_DolP"/>
</dbReference>
<dbReference type="InterPro" id="IPR014004">
    <property type="entry name" value="Transpt-assoc_nodulatn_dom_bac"/>
</dbReference>
<proteinExistence type="predicted"/>